<keyword evidence="1" id="KW-0812">Transmembrane</keyword>
<protein>
    <submittedName>
        <fullName evidence="2">Uncharacterized protein</fullName>
    </submittedName>
</protein>
<proteinExistence type="predicted"/>
<accession>A0A2T5UBP8</accession>
<reference evidence="2 3" key="1">
    <citation type="submission" date="2018-04" db="EMBL/GenBank/DDBJ databases">
        <title>Genomic Encyclopedia of Type Strains, Phase III (KMG-III): the genomes of soil and plant-associated and newly described type strains.</title>
        <authorList>
            <person name="Whitman W."/>
        </authorList>
    </citation>
    <scope>NUCLEOTIDE SEQUENCE [LARGE SCALE GENOMIC DNA]</scope>
    <source>
        <strain evidence="2 3">MA-olki</strain>
    </source>
</reference>
<keyword evidence="1" id="KW-0472">Membrane</keyword>
<keyword evidence="1" id="KW-1133">Transmembrane helix</keyword>
<comment type="caution">
    <text evidence="2">The sequence shown here is derived from an EMBL/GenBank/DDBJ whole genome shotgun (WGS) entry which is preliminary data.</text>
</comment>
<evidence type="ECO:0000313" key="3">
    <source>
        <dbReference type="Proteomes" id="UP000244013"/>
    </source>
</evidence>
<organism evidence="2 3">
    <name type="scientific">Sphingomonas faeni</name>
    <dbReference type="NCBI Taxonomy" id="185950"/>
    <lineage>
        <taxon>Bacteria</taxon>
        <taxon>Pseudomonadati</taxon>
        <taxon>Pseudomonadota</taxon>
        <taxon>Alphaproteobacteria</taxon>
        <taxon>Sphingomonadales</taxon>
        <taxon>Sphingomonadaceae</taxon>
        <taxon>Sphingomonas</taxon>
    </lineage>
</organism>
<evidence type="ECO:0000256" key="1">
    <source>
        <dbReference type="SAM" id="Phobius"/>
    </source>
</evidence>
<sequence>MDTQSQPLMRTDAANAWFTAFLIILSLVMLVLGNNEMTEGWKFAGAKFDDTLNNIGLALLIAGITQYYTDFRVRSRFYKDVSDNVIANETLRESGILKFFRDSKTCIPAKVLDSAKTLDVGVTYSDRFLKDNIGILVSRAGSIRVRVYCVDADDADVRRLVALNTGFSDDDVRAEYRKLTRIVDDLVSKGVNIELFKQKTLPHYSFYIIDDYYFLTMSTFASRRATVPLFQMDQSSPLALLIREDRDHVMALNSTNEKQATPQ</sequence>
<dbReference type="AlphaFoldDB" id="A0A2T5UBP8"/>
<name>A0A2T5UBP8_9SPHN</name>
<dbReference type="Proteomes" id="UP000244013">
    <property type="component" value="Unassembled WGS sequence"/>
</dbReference>
<feature type="transmembrane region" description="Helical" evidence="1">
    <location>
        <begin position="12"/>
        <end position="32"/>
    </location>
</feature>
<dbReference type="EMBL" id="QAYE01000001">
    <property type="protein sequence ID" value="PTW48945.1"/>
    <property type="molecule type" value="Genomic_DNA"/>
</dbReference>
<gene>
    <name evidence="2" type="ORF">C8J25_101446</name>
</gene>
<feature type="transmembrane region" description="Helical" evidence="1">
    <location>
        <begin position="52"/>
        <end position="69"/>
    </location>
</feature>
<evidence type="ECO:0000313" key="2">
    <source>
        <dbReference type="EMBL" id="PTW48945.1"/>
    </source>
</evidence>